<dbReference type="HOGENOM" id="CLU_2901181_0_0_5"/>
<accession>W6R6H8</accession>
<dbReference type="EMBL" id="HG916852">
    <property type="protein sequence ID" value="CDM56549.1"/>
    <property type="molecule type" value="Genomic_DNA"/>
</dbReference>
<keyword evidence="1" id="KW-0378">Hydrolase</keyword>
<keyword evidence="1" id="KW-0645">Protease</keyword>
<name>W6R6H8_9HYPH</name>
<reference evidence="1" key="1">
    <citation type="submission" date="2013-11" db="EMBL/GenBank/DDBJ databases">
        <title>Draft genome sequence of the broad-host-range Rhizobium sp. LPU83 strain, a member of the low-genetic diversity Oregon-like Rhizobium sp. group.</title>
        <authorList>
            <person name="Wibberg D."/>
            <person name="Puehler A."/>
            <person name="Schlueter A."/>
        </authorList>
    </citation>
    <scope>NUCLEOTIDE SEQUENCE [LARGE SCALE GENOMIC DNA]</scope>
    <source>
        <strain evidence="1">LPU83</strain>
    </source>
</reference>
<keyword evidence="1" id="KW-0482">Metalloprotease</keyword>
<evidence type="ECO:0000313" key="1">
    <source>
        <dbReference type="EMBL" id="CDM56549.1"/>
    </source>
</evidence>
<evidence type="ECO:0000313" key="2">
    <source>
        <dbReference type="Proteomes" id="UP000019443"/>
    </source>
</evidence>
<dbReference type="KEGG" id="rhl:LPU83_0872"/>
<dbReference type="AlphaFoldDB" id="W6R6H8"/>
<dbReference type="GO" id="GO:0006508">
    <property type="term" value="P:proteolysis"/>
    <property type="evidence" value="ECO:0007669"/>
    <property type="project" value="UniProtKB-KW"/>
</dbReference>
<sequence>MRNVGMDPVALVRFFGALEEKLADHSRTSMLSTHPGTPDRKDAILKYRAVRTEITVAAIRLT</sequence>
<proteinExistence type="predicted"/>
<dbReference type="PATRIC" id="fig|348824.6.peg.940"/>
<dbReference type="RefSeq" id="WP_425301911.1">
    <property type="nucleotide sequence ID" value="NZ_ATTO01000002.1"/>
</dbReference>
<organism evidence="1 2">
    <name type="scientific">Rhizobium favelukesii</name>
    <dbReference type="NCBI Taxonomy" id="348824"/>
    <lineage>
        <taxon>Bacteria</taxon>
        <taxon>Pseudomonadati</taxon>
        <taxon>Pseudomonadota</taxon>
        <taxon>Alphaproteobacteria</taxon>
        <taxon>Hyphomicrobiales</taxon>
        <taxon>Rhizobiaceae</taxon>
        <taxon>Rhizobium/Agrobacterium group</taxon>
        <taxon>Rhizobium</taxon>
    </lineage>
</organism>
<dbReference type="eggNOG" id="COG0501">
    <property type="taxonomic scope" value="Bacteria"/>
</dbReference>
<keyword evidence="2" id="KW-1185">Reference proteome</keyword>
<protein>
    <submittedName>
        <fullName evidence="1">Metalloprotease protein</fullName>
    </submittedName>
</protein>
<dbReference type="GO" id="GO:0008237">
    <property type="term" value="F:metallopeptidase activity"/>
    <property type="evidence" value="ECO:0007669"/>
    <property type="project" value="UniProtKB-KW"/>
</dbReference>
<dbReference type="Proteomes" id="UP000019443">
    <property type="component" value="Chromosome"/>
</dbReference>
<gene>
    <name evidence="1" type="ORF">LPU83_0872</name>
</gene>